<dbReference type="CDD" id="cd00614">
    <property type="entry name" value="CGS_like"/>
    <property type="match status" value="1"/>
</dbReference>
<dbReference type="PANTHER" id="PTHR43797:SF2">
    <property type="entry name" value="HOMOCYSTEINE_CYSTEINE SYNTHASE"/>
    <property type="match status" value="1"/>
</dbReference>
<comment type="catalytic activity">
    <reaction evidence="8">
        <text>L-methionine + H2O = methanethiol + 2-oxobutanoate + NH4(+)</text>
        <dbReference type="Rhea" id="RHEA:23800"/>
        <dbReference type="ChEBI" id="CHEBI:15377"/>
        <dbReference type="ChEBI" id="CHEBI:16007"/>
        <dbReference type="ChEBI" id="CHEBI:16763"/>
        <dbReference type="ChEBI" id="CHEBI:28938"/>
        <dbReference type="ChEBI" id="CHEBI:57844"/>
        <dbReference type="EC" id="4.4.1.11"/>
    </reaction>
    <physiologicalReaction direction="left-to-right" evidence="8">
        <dbReference type="Rhea" id="RHEA:23801"/>
    </physiologicalReaction>
</comment>
<dbReference type="SUPFAM" id="SSF53383">
    <property type="entry name" value="PLP-dependent transferases"/>
    <property type="match status" value="1"/>
</dbReference>
<name>A0A564W2K4_9FIRM</name>
<comment type="catalytic activity">
    <reaction evidence="7">
        <text>L-homocysteine + H2O = 2-oxobutanoate + hydrogen sulfide + NH4(+) + H(+)</text>
        <dbReference type="Rhea" id="RHEA:14501"/>
        <dbReference type="ChEBI" id="CHEBI:15377"/>
        <dbReference type="ChEBI" id="CHEBI:15378"/>
        <dbReference type="ChEBI" id="CHEBI:16763"/>
        <dbReference type="ChEBI" id="CHEBI:28938"/>
        <dbReference type="ChEBI" id="CHEBI:29919"/>
        <dbReference type="ChEBI" id="CHEBI:58199"/>
        <dbReference type="EC" id="4.4.1.2"/>
    </reaction>
    <physiologicalReaction direction="left-to-right" evidence="7">
        <dbReference type="Rhea" id="RHEA:14502"/>
    </physiologicalReaction>
</comment>
<evidence type="ECO:0000256" key="10">
    <source>
        <dbReference type="RuleBase" id="RU362118"/>
    </source>
</evidence>
<dbReference type="InterPro" id="IPR000277">
    <property type="entry name" value="Cys/Met-Metab_PyrdxlP-dep_enz"/>
</dbReference>
<dbReference type="GO" id="GO:0005737">
    <property type="term" value="C:cytoplasm"/>
    <property type="evidence" value="ECO:0007669"/>
    <property type="project" value="TreeGrafter"/>
</dbReference>
<evidence type="ECO:0000256" key="3">
    <source>
        <dbReference type="ARBA" id="ARBA00022679"/>
    </source>
</evidence>
<keyword evidence="3" id="KW-0808">Transferase</keyword>
<proteinExistence type="inferred from homology"/>
<evidence type="ECO:0000313" key="12">
    <source>
        <dbReference type="Proteomes" id="UP000408482"/>
    </source>
</evidence>
<dbReference type="GO" id="GO:0006535">
    <property type="term" value="P:cysteine biosynthetic process from serine"/>
    <property type="evidence" value="ECO:0007669"/>
    <property type="project" value="TreeGrafter"/>
</dbReference>
<keyword evidence="4 9" id="KW-0663">Pyridoxal phosphate</keyword>
<evidence type="ECO:0000256" key="8">
    <source>
        <dbReference type="ARBA" id="ARBA00052699"/>
    </source>
</evidence>
<keyword evidence="11" id="KW-0456">Lyase</keyword>
<protein>
    <recommendedName>
        <fullName evidence="5">homocysteine desulfhydrase</fullName>
        <ecNumber evidence="5">4.4.1.2</ecNumber>
    </recommendedName>
    <alternativeName>
        <fullName evidence="6">Homocysteine desulfhydrase</fullName>
    </alternativeName>
</protein>
<dbReference type="GO" id="GO:0071269">
    <property type="term" value="P:L-homocysteine biosynthetic process"/>
    <property type="evidence" value="ECO:0007669"/>
    <property type="project" value="TreeGrafter"/>
</dbReference>
<dbReference type="InterPro" id="IPR015422">
    <property type="entry name" value="PyrdxlP-dep_Trfase_small"/>
</dbReference>
<dbReference type="AlphaFoldDB" id="A0A564W2K4"/>
<dbReference type="Gene3D" id="3.40.640.10">
    <property type="entry name" value="Type I PLP-dependent aspartate aminotransferase-like (Major domain)"/>
    <property type="match status" value="1"/>
</dbReference>
<dbReference type="EC" id="4.4.1.2" evidence="5"/>
<dbReference type="EMBL" id="CABHNW010000077">
    <property type="protein sequence ID" value="VUX38617.1"/>
    <property type="molecule type" value="Genomic_DNA"/>
</dbReference>
<dbReference type="InterPro" id="IPR015424">
    <property type="entry name" value="PyrdxlP-dep_Trfase"/>
</dbReference>
<reference evidence="11 12" key="1">
    <citation type="submission" date="2019-07" db="EMBL/GenBank/DDBJ databases">
        <authorList>
            <person name="Hibberd C M."/>
            <person name="Gehrig L. J."/>
            <person name="Chang H.-W."/>
            <person name="Venkatesh S."/>
        </authorList>
    </citation>
    <scope>NUCLEOTIDE SEQUENCE [LARGE SCALE GENOMIC DNA]</scope>
    <source>
        <strain evidence="11">Blautia_luti_SSTS_Bg7063</strain>
    </source>
</reference>
<evidence type="ECO:0000256" key="7">
    <source>
        <dbReference type="ARBA" id="ARBA00048780"/>
    </source>
</evidence>
<dbReference type="GO" id="GO:0030170">
    <property type="term" value="F:pyridoxal phosphate binding"/>
    <property type="evidence" value="ECO:0007669"/>
    <property type="project" value="InterPro"/>
</dbReference>
<dbReference type="FunFam" id="3.40.640.10:FF:000046">
    <property type="entry name" value="Cystathionine gamma-lyase"/>
    <property type="match status" value="1"/>
</dbReference>
<dbReference type="PIRSF" id="PIRSF001434">
    <property type="entry name" value="CGS"/>
    <property type="match status" value="1"/>
</dbReference>
<evidence type="ECO:0000256" key="2">
    <source>
        <dbReference type="ARBA" id="ARBA00009077"/>
    </source>
</evidence>
<feature type="modified residue" description="N6-(pyridoxal phosphate)lysine" evidence="9">
    <location>
        <position position="214"/>
    </location>
</feature>
<dbReference type="GO" id="GO:0019346">
    <property type="term" value="P:transsulfuration"/>
    <property type="evidence" value="ECO:0007669"/>
    <property type="project" value="InterPro"/>
</dbReference>
<evidence type="ECO:0000256" key="9">
    <source>
        <dbReference type="PIRSR" id="PIRSR001434-2"/>
    </source>
</evidence>
<dbReference type="InterPro" id="IPR006235">
    <property type="entry name" value="OAc-hSer/O-AcSer_sulfhydrylase"/>
</dbReference>
<dbReference type="GO" id="GO:0047982">
    <property type="term" value="F:homocysteine desulfhydrase activity"/>
    <property type="evidence" value="ECO:0007669"/>
    <property type="project" value="UniProtKB-EC"/>
</dbReference>
<evidence type="ECO:0000256" key="6">
    <source>
        <dbReference type="ARBA" id="ARBA00047199"/>
    </source>
</evidence>
<organism evidence="11 12">
    <name type="scientific">Blautia luti</name>
    <dbReference type="NCBI Taxonomy" id="89014"/>
    <lineage>
        <taxon>Bacteria</taxon>
        <taxon>Bacillati</taxon>
        <taxon>Bacillota</taxon>
        <taxon>Clostridia</taxon>
        <taxon>Lachnospirales</taxon>
        <taxon>Lachnospiraceae</taxon>
        <taxon>Blautia</taxon>
    </lineage>
</organism>
<evidence type="ECO:0000256" key="5">
    <source>
        <dbReference type="ARBA" id="ARBA00047175"/>
    </source>
</evidence>
<gene>
    <name evidence="11" type="primary">mdeA_3</name>
    <name evidence="11" type="ORF">RSSSTS7063_03360</name>
</gene>
<dbReference type="InterPro" id="IPR015421">
    <property type="entry name" value="PyrdxlP-dep_Trfase_major"/>
</dbReference>
<comment type="similarity">
    <text evidence="2 10">Belongs to the trans-sulfuration enzymes family.</text>
</comment>
<dbReference type="PANTHER" id="PTHR43797">
    <property type="entry name" value="HOMOCYSTEINE/CYSTEINE SYNTHASE"/>
    <property type="match status" value="1"/>
</dbReference>
<dbReference type="GO" id="GO:0018826">
    <property type="term" value="F:methionine gamma-lyase activity"/>
    <property type="evidence" value="ECO:0007669"/>
    <property type="project" value="UniProtKB-EC"/>
</dbReference>
<evidence type="ECO:0000313" key="11">
    <source>
        <dbReference type="EMBL" id="VUX38617.1"/>
    </source>
</evidence>
<dbReference type="Proteomes" id="UP000408482">
    <property type="component" value="Unassembled WGS sequence"/>
</dbReference>
<dbReference type="GO" id="GO:0003961">
    <property type="term" value="F:O-acetylhomoserine aminocarboxypropyltransferase activity"/>
    <property type="evidence" value="ECO:0007669"/>
    <property type="project" value="TreeGrafter"/>
</dbReference>
<dbReference type="Pfam" id="PF01053">
    <property type="entry name" value="Cys_Met_Meta_PP"/>
    <property type="match status" value="1"/>
</dbReference>
<accession>A0A564W2K4</accession>
<keyword evidence="12" id="KW-1185">Reference proteome</keyword>
<evidence type="ECO:0000256" key="1">
    <source>
        <dbReference type="ARBA" id="ARBA00001933"/>
    </source>
</evidence>
<comment type="cofactor">
    <cofactor evidence="1 10">
        <name>pyridoxal 5'-phosphate</name>
        <dbReference type="ChEBI" id="CHEBI:597326"/>
    </cofactor>
</comment>
<dbReference type="Gene3D" id="3.90.1150.10">
    <property type="entry name" value="Aspartate Aminotransferase, domain 1"/>
    <property type="match status" value="1"/>
</dbReference>
<dbReference type="GO" id="GO:0004124">
    <property type="term" value="F:cysteine synthase activity"/>
    <property type="evidence" value="ECO:0007669"/>
    <property type="project" value="TreeGrafter"/>
</dbReference>
<evidence type="ECO:0000256" key="4">
    <source>
        <dbReference type="ARBA" id="ARBA00022898"/>
    </source>
</evidence>
<sequence length="421" mass="46232">MSTKEREEAMNEYGFNTGLLHGTNEKYPQGATQVPIYQSSAFRHDSAEDLEKIFDNKKMGFSYTRINNPTVESFEKRVTMLEDGIGSVACASGMAALTNAFLNILQSGDEIVAACGLYGGTVELFDDLKPFGISVKYVKENKPEAFEAEITEKTRLVFAETIGNPKLDVTDIQAVAEVAHKHDVPLIVDNTVATPYLIQPLKLGADIVVHSSSKYINGSSDAISGILVCGKGLKWDPDRYPGLAPYRKFGPFAYIAKLRNGLFRNTGACLAPQNAFLNNLGLETLGLRMQRQCDNALELARFLQGLGGDIEVNYPGLEESPYHEIAEKQFRNGYGAIVTVRTGSKEKAFSIINSLKIPLIISNIGDTKTLVIHPESTIAAHISDEEKLQSGVFEDLIRISVGIEDIEDLKGDFKQAIENNR</sequence>